<name>V2WYD3_MONRO</name>
<dbReference type="Proteomes" id="UP000017559">
    <property type="component" value="Unassembled WGS sequence"/>
</dbReference>
<dbReference type="PANTHER" id="PTHR47338:SF5">
    <property type="entry name" value="ZN(II)2CYS6 TRANSCRIPTION FACTOR (EUROFUNG)"/>
    <property type="match status" value="1"/>
</dbReference>
<keyword evidence="3" id="KW-0805">Transcription regulation</keyword>
<comment type="caution">
    <text evidence="8">The sequence shown here is derived from an EMBL/GenBank/DDBJ whole genome shotgun (WGS) entry which is preliminary data.</text>
</comment>
<dbReference type="CDD" id="cd00067">
    <property type="entry name" value="GAL4"/>
    <property type="match status" value="1"/>
</dbReference>
<evidence type="ECO:0000256" key="1">
    <source>
        <dbReference type="ARBA" id="ARBA00004123"/>
    </source>
</evidence>
<protein>
    <recommendedName>
        <fullName evidence="7">Zn(2)-C6 fungal-type domain-containing protein</fullName>
    </recommendedName>
</protein>
<dbReference type="HOGENOM" id="CLU_010791_0_0_1"/>
<dbReference type="PANTHER" id="PTHR47338">
    <property type="entry name" value="ZN(II)2CYS6 TRANSCRIPTION FACTOR (EUROFUNG)-RELATED"/>
    <property type="match status" value="1"/>
</dbReference>
<dbReference type="InterPro" id="IPR001138">
    <property type="entry name" value="Zn2Cys6_DnaBD"/>
</dbReference>
<evidence type="ECO:0000259" key="7">
    <source>
        <dbReference type="PROSITE" id="PS50048"/>
    </source>
</evidence>
<dbReference type="GO" id="GO:0000981">
    <property type="term" value="F:DNA-binding transcription factor activity, RNA polymerase II-specific"/>
    <property type="evidence" value="ECO:0007669"/>
    <property type="project" value="InterPro"/>
</dbReference>
<comment type="subcellular location">
    <subcellularLocation>
        <location evidence="1">Nucleus</location>
    </subcellularLocation>
</comment>
<feature type="compositionally biased region" description="Basic residues" evidence="6">
    <location>
        <begin position="80"/>
        <end position="97"/>
    </location>
</feature>
<reference evidence="8 9" key="1">
    <citation type="journal article" date="2014" name="BMC Genomics">
        <title>Genome and secretome analysis of the hemibiotrophic fungal pathogen, Moniliophthora roreri, which causes frosty pod rot disease of cacao: mechanisms of the biotrophic and necrotrophic phases.</title>
        <authorList>
            <person name="Meinhardt L.W."/>
            <person name="Costa G.G.L."/>
            <person name="Thomazella D.P.T."/>
            <person name="Teixeira P.J.P.L."/>
            <person name="Carazzolle M.F."/>
            <person name="Schuster S.C."/>
            <person name="Carlson J.E."/>
            <person name="Guiltinan M.J."/>
            <person name="Mieczkowski P."/>
            <person name="Farmer A."/>
            <person name="Ramaraj T."/>
            <person name="Crozier J."/>
            <person name="Davis R.E."/>
            <person name="Shao J."/>
            <person name="Melnick R.L."/>
            <person name="Pereira G.A.G."/>
            <person name="Bailey B.A."/>
        </authorList>
    </citation>
    <scope>NUCLEOTIDE SEQUENCE [LARGE SCALE GENOMIC DNA]</scope>
    <source>
        <strain evidence="8 9">MCA 2997</strain>
    </source>
</reference>
<dbReference type="PROSITE" id="PS50048">
    <property type="entry name" value="ZN2_CY6_FUNGAL_2"/>
    <property type="match status" value="1"/>
</dbReference>
<evidence type="ECO:0000256" key="5">
    <source>
        <dbReference type="ARBA" id="ARBA00023242"/>
    </source>
</evidence>
<dbReference type="EMBL" id="AWSO01000916">
    <property type="protein sequence ID" value="ESK86577.1"/>
    <property type="molecule type" value="Genomic_DNA"/>
</dbReference>
<accession>V2WYD3</accession>
<evidence type="ECO:0000313" key="8">
    <source>
        <dbReference type="EMBL" id="ESK86577.1"/>
    </source>
</evidence>
<dbReference type="Pfam" id="PF00172">
    <property type="entry name" value="Zn_clus"/>
    <property type="match status" value="1"/>
</dbReference>
<dbReference type="Gene3D" id="4.10.240.10">
    <property type="entry name" value="Zn(2)-C6 fungal-type DNA-binding domain"/>
    <property type="match status" value="1"/>
</dbReference>
<keyword evidence="4" id="KW-0804">Transcription</keyword>
<evidence type="ECO:0000256" key="2">
    <source>
        <dbReference type="ARBA" id="ARBA00022723"/>
    </source>
</evidence>
<dbReference type="InterPro" id="IPR036864">
    <property type="entry name" value="Zn2-C6_fun-type_DNA-bd_sf"/>
</dbReference>
<evidence type="ECO:0000256" key="4">
    <source>
        <dbReference type="ARBA" id="ARBA00023163"/>
    </source>
</evidence>
<dbReference type="PROSITE" id="PS00463">
    <property type="entry name" value="ZN2_CY6_FUNGAL_1"/>
    <property type="match status" value="1"/>
</dbReference>
<organism evidence="8 9">
    <name type="scientific">Moniliophthora roreri (strain MCA 2997)</name>
    <name type="common">Cocoa frosty pod rot fungus</name>
    <name type="synonym">Crinipellis roreri</name>
    <dbReference type="NCBI Taxonomy" id="1381753"/>
    <lineage>
        <taxon>Eukaryota</taxon>
        <taxon>Fungi</taxon>
        <taxon>Dikarya</taxon>
        <taxon>Basidiomycota</taxon>
        <taxon>Agaricomycotina</taxon>
        <taxon>Agaricomycetes</taxon>
        <taxon>Agaricomycetidae</taxon>
        <taxon>Agaricales</taxon>
        <taxon>Marasmiineae</taxon>
        <taxon>Marasmiaceae</taxon>
        <taxon>Moniliophthora</taxon>
    </lineage>
</organism>
<keyword evidence="2" id="KW-0479">Metal-binding</keyword>
<dbReference type="STRING" id="1381753.V2WYD3"/>
<dbReference type="SUPFAM" id="SSF57701">
    <property type="entry name" value="Zn2/Cys6 DNA-binding domain"/>
    <property type="match status" value="1"/>
</dbReference>
<dbReference type="OrthoDB" id="10261408at2759"/>
<dbReference type="AlphaFoldDB" id="V2WYD3"/>
<dbReference type="InterPro" id="IPR050815">
    <property type="entry name" value="TF_fung"/>
</dbReference>
<dbReference type="KEGG" id="mrr:Moror_9779"/>
<feature type="domain" description="Zn(2)-C6 fungal-type" evidence="7">
    <location>
        <begin position="45"/>
        <end position="75"/>
    </location>
</feature>
<evidence type="ECO:0000256" key="6">
    <source>
        <dbReference type="SAM" id="MobiDB-lite"/>
    </source>
</evidence>
<feature type="region of interest" description="Disordered" evidence="6">
    <location>
        <begin position="77"/>
        <end position="169"/>
    </location>
</feature>
<evidence type="ECO:0000256" key="3">
    <source>
        <dbReference type="ARBA" id="ARBA00023015"/>
    </source>
</evidence>
<keyword evidence="9" id="KW-1185">Reference proteome</keyword>
<sequence length="711" mass="81228">MSTIPIEAAQRPPPVPSVERSESSTTHPPNNRPRDRREISTVVIACRQCRGRKIRCDSTRPVCNNCVRRSNECEYDAVPKRRGPDKRPGTRQRSCKKRPADGSAPPPPKRKKTDRASDSRDFPLPKSKENMADVKGSPSLSRHSDRSQDAHSVNNQGSHPPGPPTDLRIATDNSFLVKQEQSPATQRYPYGYDQTTYTKSSFPRPIDVNVQLPERTPSKFLQPSSPVLESMHREWWDEFMKTSRYSLSDMKGHVQYLFSDTAHWLEFLHVGRFVETLYDNNRRHTIQPALILAILAMSTLMKSSNAENGEKGREDAVLLRDAAHNLLQNALNSGWMDAALAEAALILSLFESSVHPDYNPDRLASILLQLDNIIRDLSLTSIDTNDPDVSIFPQRSCSCIPPDAQQPPDPYTSWTYPLPWDDSWTSNQIRDEEHRRVCWSALGLVANYTAQCAAFDRVPPDLFLSDPSNFALLFPGEALDRVSPSYRSASSHSPKESVWALYCRSMLLWNFCNRLTRTAVSQEDKAEYAQEAWNESQFIQDSLDFHVCNLDTALIYLTREYVYDTRLAVTQSLRSLHGLGSPNRVFNRRQAMEWIFYQEQVIRRVTHHIHRITNPHGHQLTRRPYQVTWFSNQLAVCLMLWNNDNSLTKALELAKSVLMLVDVMNYLWPCQLQQSHCDDMRDRLIKACRTVGMELPSPAECSIPTILRSHL</sequence>
<dbReference type="SMART" id="SM00066">
    <property type="entry name" value="GAL4"/>
    <property type="match status" value="1"/>
</dbReference>
<proteinExistence type="predicted"/>
<evidence type="ECO:0000313" key="9">
    <source>
        <dbReference type="Proteomes" id="UP000017559"/>
    </source>
</evidence>
<gene>
    <name evidence="8" type="ORF">Moror_9779</name>
</gene>
<feature type="region of interest" description="Disordered" evidence="6">
    <location>
        <begin position="1"/>
        <end position="39"/>
    </location>
</feature>
<keyword evidence="5" id="KW-0539">Nucleus</keyword>
<dbReference type="GO" id="GO:0008270">
    <property type="term" value="F:zinc ion binding"/>
    <property type="evidence" value="ECO:0007669"/>
    <property type="project" value="InterPro"/>
</dbReference>
<dbReference type="GO" id="GO:0005634">
    <property type="term" value="C:nucleus"/>
    <property type="evidence" value="ECO:0007669"/>
    <property type="project" value="UniProtKB-SubCell"/>
</dbReference>
<feature type="compositionally biased region" description="Basic and acidic residues" evidence="6">
    <location>
        <begin position="114"/>
        <end position="132"/>
    </location>
</feature>